<organism evidence="1 2">
    <name type="scientific">Cuscuta epithymum</name>
    <dbReference type="NCBI Taxonomy" id="186058"/>
    <lineage>
        <taxon>Eukaryota</taxon>
        <taxon>Viridiplantae</taxon>
        <taxon>Streptophyta</taxon>
        <taxon>Embryophyta</taxon>
        <taxon>Tracheophyta</taxon>
        <taxon>Spermatophyta</taxon>
        <taxon>Magnoliopsida</taxon>
        <taxon>eudicotyledons</taxon>
        <taxon>Gunneridae</taxon>
        <taxon>Pentapetalae</taxon>
        <taxon>asterids</taxon>
        <taxon>lamiids</taxon>
        <taxon>Solanales</taxon>
        <taxon>Convolvulaceae</taxon>
        <taxon>Cuscuteae</taxon>
        <taxon>Cuscuta</taxon>
        <taxon>Cuscuta subgen. Cuscuta</taxon>
    </lineage>
</organism>
<gene>
    <name evidence="1" type="ORF">CEPIT_LOCUS30030</name>
</gene>
<name>A0AAV0F2G7_9ASTE</name>
<comment type="caution">
    <text evidence="1">The sequence shown here is derived from an EMBL/GenBank/DDBJ whole genome shotgun (WGS) entry which is preliminary data.</text>
</comment>
<keyword evidence="2" id="KW-1185">Reference proteome</keyword>
<reference evidence="1" key="1">
    <citation type="submission" date="2022-07" db="EMBL/GenBank/DDBJ databases">
        <authorList>
            <person name="Macas J."/>
            <person name="Novak P."/>
            <person name="Neumann P."/>
        </authorList>
    </citation>
    <scope>NUCLEOTIDE SEQUENCE</scope>
</reference>
<protein>
    <recommendedName>
        <fullName evidence="3">DNA helicase</fullName>
    </recommendedName>
</protein>
<evidence type="ECO:0008006" key="3">
    <source>
        <dbReference type="Google" id="ProtNLM"/>
    </source>
</evidence>
<evidence type="ECO:0000313" key="1">
    <source>
        <dbReference type="EMBL" id="CAH9129668.1"/>
    </source>
</evidence>
<sequence length="122" mass="13247">MCMQNTVNPSYSYDVKVFSDWIANIGDSVAGESNDGHVRITIHEDILIFKGGDPIAANVESIFPEYVESAGDMSSLRDHAVLALTLAVVEVVNEYMMALNVGEVSRTYLSSESSESVSKGPR</sequence>
<dbReference type="EMBL" id="CAMAPF010000956">
    <property type="protein sequence ID" value="CAH9129668.1"/>
    <property type="molecule type" value="Genomic_DNA"/>
</dbReference>
<dbReference type="AlphaFoldDB" id="A0AAV0F2G7"/>
<evidence type="ECO:0000313" key="2">
    <source>
        <dbReference type="Proteomes" id="UP001152523"/>
    </source>
</evidence>
<dbReference type="Proteomes" id="UP001152523">
    <property type="component" value="Unassembled WGS sequence"/>
</dbReference>
<proteinExistence type="predicted"/>
<accession>A0AAV0F2G7</accession>